<dbReference type="Pfam" id="PF13546">
    <property type="entry name" value="DDE_5"/>
    <property type="match status" value="1"/>
</dbReference>
<reference evidence="3 4" key="1">
    <citation type="journal article" date="2019" name="Int. J. Syst. Evol. Microbiol.">
        <title>Streptomyces cyaneochromogenes sp. nov., a blue pigment-producing actinomycete from manganese-contaminated soil.</title>
        <authorList>
            <person name="Tang X."/>
            <person name="Zhao J."/>
            <person name="Li K."/>
            <person name="Chen Z."/>
            <person name="Sun Y."/>
            <person name="Gao J."/>
        </authorList>
    </citation>
    <scope>NUCLEOTIDE SEQUENCE [LARGE SCALE GENOMIC DNA]</scope>
    <source>
        <strain evidence="3 4">MK-45</strain>
    </source>
</reference>
<name>A0A3Q9ETC4_9ACTN</name>
<evidence type="ECO:0000313" key="4">
    <source>
        <dbReference type="Proteomes" id="UP000280298"/>
    </source>
</evidence>
<dbReference type="EMBL" id="CP034539">
    <property type="protein sequence ID" value="AZQ38404.1"/>
    <property type="molecule type" value="Genomic_DNA"/>
</dbReference>
<gene>
    <name evidence="3" type="ORF">EJ357_37230</name>
</gene>
<evidence type="ECO:0000259" key="2">
    <source>
        <dbReference type="Pfam" id="PF13546"/>
    </source>
</evidence>
<feature type="domain" description="Transposase IS701-like DDE" evidence="2">
    <location>
        <begin position="1"/>
        <end position="55"/>
    </location>
</feature>
<feature type="compositionally biased region" description="Basic residues" evidence="1">
    <location>
        <begin position="59"/>
        <end position="70"/>
    </location>
</feature>
<dbReference type="InterPro" id="IPR038721">
    <property type="entry name" value="IS701-like_DDE_dom"/>
</dbReference>
<protein>
    <recommendedName>
        <fullName evidence="2">Transposase IS701-like DDE domain-containing protein</fullName>
    </recommendedName>
</protein>
<feature type="compositionally biased region" description="Low complexity" evidence="1">
    <location>
        <begin position="86"/>
        <end position="95"/>
    </location>
</feature>
<feature type="region of interest" description="Disordered" evidence="1">
    <location>
        <begin position="57"/>
        <end position="141"/>
    </location>
</feature>
<dbReference type="KEGG" id="scya:EJ357_37230"/>
<dbReference type="Proteomes" id="UP000280298">
    <property type="component" value="Chromosome"/>
</dbReference>
<accession>A0A3Q9ETC4</accession>
<feature type="compositionally biased region" description="Basic residues" evidence="1">
    <location>
        <begin position="96"/>
        <end position="109"/>
    </location>
</feature>
<dbReference type="AlphaFoldDB" id="A0A3Q9ETC4"/>
<evidence type="ECO:0000256" key="1">
    <source>
        <dbReference type="SAM" id="MobiDB-lite"/>
    </source>
</evidence>
<proteinExistence type="predicted"/>
<keyword evidence="4" id="KW-1185">Reference proteome</keyword>
<organism evidence="3 4">
    <name type="scientific">Streptomyces cyaneochromogenes</name>
    <dbReference type="NCBI Taxonomy" id="2496836"/>
    <lineage>
        <taxon>Bacteria</taxon>
        <taxon>Bacillati</taxon>
        <taxon>Actinomycetota</taxon>
        <taxon>Actinomycetes</taxon>
        <taxon>Kitasatosporales</taxon>
        <taxon>Streptomycetaceae</taxon>
        <taxon>Streptomyces</taxon>
    </lineage>
</organism>
<sequence length="141" mass="15489">MVVADVGYGQNADFRDGPHGRGIGYVVAIRSDVTVHPLDVRSTALAWVRNRPQAQILRGRTRQAVGRHRQPPRDRPLRPRPAVQTAGRRAAAGGRAPHRRPGHPRRHAHLPGEAAALGDTDERHASRRPQPALDRPGADHQ</sequence>
<evidence type="ECO:0000313" key="3">
    <source>
        <dbReference type="EMBL" id="AZQ38404.1"/>
    </source>
</evidence>